<reference evidence="2 3" key="1">
    <citation type="journal article" date="2015" name="Genome Announc.">
        <title>Expanding the biotechnology potential of lactobacilli through comparative genomics of 213 strains and associated genera.</title>
        <authorList>
            <person name="Sun Z."/>
            <person name="Harris H.M."/>
            <person name="McCann A."/>
            <person name="Guo C."/>
            <person name="Argimon S."/>
            <person name="Zhang W."/>
            <person name="Yang X."/>
            <person name="Jeffery I.B."/>
            <person name="Cooney J.C."/>
            <person name="Kagawa T.F."/>
            <person name="Liu W."/>
            <person name="Song Y."/>
            <person name="Salvetti E."/>
            <person name="Wrobel A."/>
            <person name="Rasinkangas P."/>
            <person name="Parkhill J."/>
            <person name="Rea M.C."/>
            <person name="O'Sullivan O."/>
            <person name="Ritari J."/>
            <person name="Douillard F.P."/>
            <person name="Paul Ross R."/>
            <person name="Yang R."/>
            <person name="Briner A.E."/>
            <person name="Felis G.E."/>
            <person name="de Vos W.M."/>
            <person name="Barrangou R."/>
            <person name="Klaenhammer T.R."/>
            <person name="Caufield P.W."/>
            <person name="Cui Y."/>
            <person name="Zhang H."/>
            <person name="O'Toole P.W."/>
        </authorList>
    </citation>
    <scope>NUCLEOTIDE SEQUENCE [LARGE SCALE GENOMIC DNA]</scope>
    <source>
        <strain evidence="2 3">DSM 21051</strain>
    </source>
</reference>
<protein>
    <submittedName>
        <fullName evidence="2">Uncharacterized protein</fullName>
    </submittedName>
</protein>
<keyword evidence="1" id="KW-0812">Transmembrane</keyword>
<proteinExistence type="predicted"/>
<keyword evidence="1" id="KW-0472">Membrane</keyword>
<keyword evidence="1" id="KW-1133">Transmembrane helix</keyword>
<keyword evidence="3" id="KW-1185">Reference proteome</keyword>
<comment type="caution">
    <text evidence="2">The sequence shown here is derived from an EMBL/GenBank/DDBJ whole genome shotgun (WGS) entry which is preliminary data.</text>
</comment>
<feature type="transmembrane region" description="Helical" evidence="1">
    <location>
        <begin position="57"/>
        <end position="74"/>
    </location>
</feature>
<organism evidence="2 3">
    <name type="scientific">Liquorilactobacillus aquaticus DSM 21051</name>
    <dbReference type="NCBI Taxonomy" id="1423725"/>
    <lineage>
        <taxon>Bacteria</taxon>
        <taxon>Bacillati</taxon>
        <taxon>Bacillota</taxon>
        <taxon>Bacilli</taxon>
        <taxon>Lactobacillales</taxon>
        <taxon>Lactobacillaceae</taxon>
        <taxon>Liquorilactobacillus</taxon>
    </lineage>
</organism>
<evidence type="ECO:0000313" key="2">
    <source>
        <dbReference type="EMBL" id="KRM96753.1"/>
    </source>
</evidence>
<sequence>MFFTIIAIINAFLSQEALIVRILFLVWNFGTALFNEKLLFHFFYASSSSARYSKLKAVLCLWQVILAIIGFYVFRM</sequence>
<accession>A0A0R2CY86</accession>
<dbReference type="PATRIC" id="fig|1423725.3.peg.277"/>
<gene>
    <name evidence="2" type="ORF">FC19_GL000269</name>
</gene>
<evidence type="ECO:0000256" key="1">
    <source>
        <dbReference type="SAM" id="Phobius"/>
    </source>
</evidence>
<evidence type="ECO:0000313" key="3">
    <source>
        <dbReference type="Proteomes" id="UP000051015"/>
    </source>
</evidence>
<dbReference type="EMBL" id="AYZD01000011">
    <property type="protein sequence ID" value="KRM96753.1"/>
    <property type="molecule type" value="Genomic_DNA"/>
</dbReference>
<dbReference type="Proteomes" id="UP000051015">
    <property type="component" value="Unassembled WGS sequence"/>
</dbReference>
<dbReference type="AlphaFoldDB" id="A0A0R2CY86"/>
<name>A0A0R2CY86_9LACO</name>